<reference evidence="1" key="1">
    <citation type="journal article" date="2021" name="Environ. Microbiol.">
        <title>Gene family expansions and transcriptome signatures uncover fungal adaptations to wood decay.</title>
        <authorList>
            <person name="Hage H."/>
            <person name="Miyauchi S."/>
            <person name="Viragh M."/>
            <person name="Drula E."/>
            <person name="Min B."/>
            <person name="Chaduli D."/>
            <person name="Navarro D."/>
            <person name="Favel A."/>
            <person name="Norest M."/>
            <person name="Lesage-Meessen L."/>
            <person name="Balint B."/>
            <person name="Merenyi Z."/>
            <person name="de Eugenio L."/>
            <person name="Morin E."/>
            <person name="Martinez A.T."/>
            <person name="Baldrian P."/>
            <person name="Stursova M."/>
            <person name="Martinez M.J."/>
            <person name="Novotny C."/>
            <person name="Magnuson J.K."/>
            <person name="Spatafora J.W."/>
            <person name="Maurice S."/>
            <person name="Pangilinan J."/>
            <person name="Andreopoulos W."/>
            <person name="LaButti K."/>
            <person name="Hundley H."/>
            <person name="Na H."/>
            <person name="Kuo A."/>
            <person name="Barry K."/>
            <person name="Lipzen A."/>
            <person name="Henrissat B."/>
            <person name="Riley R."/>
            <person name="Ahrendt S."/>
            <person name="Nagy L.G."/>
            <person name="Grigoriev I.V."/>
            <person name="Martin F."/>
            <person name="Rosso M.N."/>
        </authorList>
    </citation>
    <scope>NUCLEOTIDE SEQUENCE</scope>
    <source>
        <strain evidence="1">CBS 384.51</strain>
    </source>
</reference>
<organism evidence="1 2">
    <name type="scientific">Irpex rosettiformis</name>
    <dbReference type="NCBI Taxonomy" id="378272"/>
    <lineage>
        <taxon>Eukaryota</taxon>
        <taxon>Fungi</taxon>
        <taxon>Dikarya</taxon>
        <taxon>Basidiomycota</taxon>
        <taxon>Agaricomycotina</taxon>
        <taxon>Agaricomycetes</taxon>
        <taxon>Polyporales</taxon>
        <taxon>Irpicaceae</taxon>
        <taxon>Irpex</taxon>
    </lineage>
</organism>
<name>A0ACB8UH80_9APHY</name>
<keyword evidence="2" id="KW-1185">Reference proteome</keyword>
<comment type="caution">
    <text evidence="1">The sequence shown here is derived from an EMBL/GenBank/DDBJ whole genome shotgun (WGS) entry which is preliminary data.</text>
</comment>
<evidence type="ECO:0000313" key="1">
    <source>
        <dbReference type="EMBL" id="KAI0093608.1"/>
    </source>
</evidence>
<proteinExistence type="predicted"/>
<dbReference type="EMBL" id="MU274901">
    <property type="protein sequence ID" value="KAI0093608.1"/>
    <property type="molecule type" value="Genomic_DNA"/>
</dbReference>
<protein>
    <submittedName>
        <fullName evidence="1">Uncharacterized protein</fullName>
    </submittedName>
</protein>
<dbReference type="Proteomes" id="UP001055072">
    <property type="component" value="Unassembled WGS sequence"/>
</dbReference>
<sequence length="120" mass="12924">MKFTLSYLLVITAAIQQATASYCCQQTSGHQLCPLPPPTDLNRRLSIAGRVAPFVEGRSAQACCCAAPTADACVDICDMPTALFVAGSLRVELWVACHSRSHYRDLNGIAHEFSPRLGAQ</sequence>
<accession>A0ACB8UH80</accession>
<evidence type="ECO:0000313" key="2">
    <source>
        <dbReference type="Proteomes" id="UP001055072"/>
    </source>
</evidence>
<gene>
    <name evidence="1" type="ORF">BDY19DRAFT_902371</name>
</gene>